<reference evidence="3" key="1">
    <citation type="submission" date="2021-04" db="EMBL/GenBank/DDBJ databases">
        <title>Draft genome sequence of Xylanibacillus composti strain K13.</title>
        <authorList>
            <person name="Uke A."/>
            <person name="Chhe C."/>
            <person name="Baramee S."/>
            <person name="Kosugi A."/>
        </authorList>
    </citation>
    <scope>NUCLEOTIDE SEQUENCE</scope>
    <source>
        <strain evidence="3">K13</strain>
    </source>
</reference>
<dbReference type="InterPro" id="IPR011055">
    <property type="entry name" value="Dup_hybrid_motif"/>
</dbReference>
<dbReference type="InterPro" id="IPR016047">
    <property type="entry name" value="M23ase_b-sheet_dom"/>
</dbReference>
<evidence type="ECO:0000313" key="4">
    <source>
        <dbReference type="Proteomes" id="UP000677918"/>
    </source>
</evidence>
<keyword evidence="4" id="KW-1185">Reference proteome</keyword>
<proteinExistence type="predicted"/>
<organism evidence="3 4">
    <name type="scientific">Xylanibacillus composti</name>
    <dbReference type="NCBI Taxonomy" id="1572762"/>
    <lineage>
        <taxon>Bacteria</taxon>
        <taxon>Bacillati</taxon>
        <taxon>Bacillota</taxon>
        <taxon>Bacilli</taxon>
        <taxon>Bacillales</taxon>
        <taxon>Paenibacillaceae</taxon>
        <taxon>Xylanibacillus</taxon>
    </lineage>
</organism>
<name>A0A8J4M2S3_9BACL</name>
<dbReference type="EMBL" id="BOVK01000041">
    <property type="protein sequence ID" value="GIQ70170.1"/>
    <property type="molecule type" value="Genomic_DNA"/>
</dbReference>
<feature type="compositionally biased region" description="Basic and acidic residues" evidence="1">
    <location>
        <begin position="1"/>
        <end position="16"/>
    </location>
</feature>
<comment type="caution">
    <text evidence="3">The sequence shown here is derived from an EMBL/GenBank/DDBJ whole genome shotgun (WGS) entry which is preliminary data.</text>
</comment>
<dbReference type="AlphaFoldDB" id="A0A8J4M2S3"/>
<accession>A0A8J4M2S3</accession>
<dbReference type="Proteomes" id="UP000677918">
    <property type="component" value="Unassembled WGS sequence"/>
</dbReference>
<evidence type="ECO:0000313" key="3">
    <source>
        <dbReference type="EMBL" id="GIQ70170.1"/>
    </source>
</evidence>
<protein>
    <recommendedName>
        <fullName evidence="2">M23ase beta-sheet core domain-containing protein</fullName>
    </recommendedName>
</protein>
<sequence>MKTFDKVRQRRQERIRALRHAKPAARSGTDGVKQDRLSSARPAETPQFDDPELAWKYRDNPWEIHSSDSSGESWRPGGGFNPLAGELGGKLVVSAALFVLVWGLFQVDRDWAEPGQELVRQTLTQQSDFNSVAVWYESWFDGAPSFIPSFRSSEQAQVEKVNAPVSMAVFAPMHGRIELRDAREGVWHIAGSGHEPVVAFAEGRVLSVAEKRSGYEVVIQHVEGYRTFYAGLADTALAVHDWVKGGGGYREPRHNWGGTGHSVRIEAGQQTSGPDGSGSV</sequence>
<feature type="region of interest" description="Disordered" evidence="1">
    <location>
        <begin position="1"/>
        <end position="52"/>
    </location>
</feature>
<evidence type="ECO:0000256" key="1">
    <source>
        <dbReference type="SAM" id="MobiDB-lite"/>
    </source>
</evidence>
<dbReference type="Pfam" id="PF01551">
    <property type="entry name" value="Peptidase_M23"/>
    <property type="match status" value="1"/>
</dbReference>
<dbReference type="Gene3D" id="2.70.70.10">
    <property type="entry name" value="Glucose Permease (Domain IIA)"/>
    <property type="match status" value="1"/>
</dbReference>
<dbReference type="RefSeq" id="WP_213412936.1">
    <property type="nucleotide sequence ID" value="NZ_BOVK01000041.1"/>
</dbReference>
<gene>
    <name evidence="3" type="ORF">XYCOK13_29940</name>
</gene>
<dbReference type="SUPFAM" id="SSF51261">
    <property type="entry name" value="Duplicated hybrid motif"/>
    <property type="match status" value="1"/>
</dbReference>
<feature type="domain" description="M23ase beta-sheet core" evidence="2">
    <location>
        <begin position="188"/>
        <end position="246"/>
    </location>
</feature>
<evidence type="ECO:0000259" key="2">
    <source>
        <dbReference type="Pfam" id="PF01551"/>
    </source>
</evidence>
<dbReference type="CDD" id="cd12797">
    <property type="entry name" value="M23_peptidase"/>
    <property type="match status" value="1"/>
</dbReference>